<organism evidence="2 3">
    <name type="scientific">Candidatus Contendobacter odensis Run_B_J11</name>
    <dbReference type="NCBI Taxonomy" id="1400861"/>
    <lineage>
        <taxon>Bacteria</taxon>
        <taxon>Pseudomonadati</taxon>
        <taxon>Pseudomonadota</taxon>
        <taxon>Gammaproteobacteria</taxon>
        <taxon>Candidatus Competibacteraceae</taxon>
        <taxon>Candidatus Contendibacter</taxon>
    </lineage>
</organism>
<dbReference type="EMBL" id="CBTK010000181">
    <property type="protein sequence ID" value="CDH45575.1"/>
    <property type="molecule type" value="Genomic_DNA"/>
</dbReference>
<keyword evidence="1" id="KW-1133">Transmembrane helix</keyword>
<proteinExistence type="predicted"/>
<evidence type="ECO:0000313" key="2">
    <source>
        <dbReference type="EMBL" id="CDH45575.1"/>
    </source>
</evidence>
<comment type="caution">
    <text evidence="2">The sequence shown here is derived from an EMBL/GenBank/DDBJ whole genome shotgun (WGS) entry which is preliminary data.</text>
</comment>
<dbReference type="RefSeq" id="WP_034433429.1">
    <property type="nucleotide sequence ID" value="NZ_CBTK010000181.1"/>
</dbReference>
<sequence length="59" mass="6665">MISLLLFTLLISTPIYGMCLWLTHTRLHWRYVGLLQIALSGCYLIIVFYAAGLAQSHAP</sequence>
<gene>
    <name evidence="2" type="ORF">BN874_2610003</name>
</gene>
<keyword evidence="1" id="KW-0472">Membrane</keyword>
<evidence type="ECO:0000313" key="3">
    <source>
        <dbReference type="Proteomes" id="UP000019184"/>
    </source>
</evidence>
<keyword evidence="1" id="KW-0812">Transmembrane</keyword>
<dbReference type="AlphaFoldDB" id="A0A7U7J4F8"/>
<evidence type="ECO:0000256" key="1">
    <source>
        <dbReference type="SAM" id="Phobius"/>
    </source>
</evidence>
<protein>
    <submittedName>
        <fullName evidence="2">Uncharacterized protein</fullName>
    </submittedName>
</protein>
<dbReference type="Proteomes" id="UP000019184">
    <property type="component" value="Unassembled WGS sequence"/>
</dbReference>
<keyword evidence="3" id="KW-1185">Reference proteome</keyword>
<name>A0A7U7J4F8_9GAMM</name>
<accession>A0A7U7J4F8</accession>
<feature type="transmembrane region" description="Helical" evidence="1">
    <location>
        <begin position="33"/>
        <end position="54"/>
    </location>
</feature>
<reference evidence="2 3" key="1">
    <citation type="journal article" date="2014" name="ISME J.">
        <title>Candidatus Competibacter-lineage genomes retrieved from metagenomes reveal functional metabolic diversity.</title>
        <authorList>
            <person name="McIlroy S.J."/>
            <person name="Albertsen M."/>
            <person name="Andresen E.K."/>
            <person name="Saunders A.M."/>
            <person name="Kristiansen R."/>
            <person name="Stokholm-Bjerregaard M."/>
            <person name="Nielsen K.L."/>
            <person name="Nielsen P.H."/>
        </authorList>
    </citation>
    <scope>NUCLEOTIDE SEQUENCE [LARGE SCALE GENOMIC DNA]</scope>
    <source>
        <strain evidence="2 3">Run_B_J11</strain>
    </source>
</reference>